<dbReference type="AlphaFoldDB" id="A0A4S8LJ52"/>
<sequence>MSSSSSSSSRSSLQLFSDAFKKAKLSAGYRLLVPADSTNRTLVDIPSVLGYDREPWRALFLLAIWYPFLFDPPTVERLSPKYQAILFAMVATAMDNYMHWWMHPSYSEPIPILALKMHILRFFKDNPIFRRTLQDFPAANGCYHEDVYEESLSALEVKKVQMDRYLKQQTLLAIEPLKDPLPTGEACPEFEDPPVLPKYFIEIPKENTELAYPSRRTFPSLLKPEDIPLRFQWIWYVKQDILESTFGMTLPEGLSLRVTSPSPSVDEDFVMAGPSAGSKTSAQDVDYLAKLFGPKFAADVQSGGSVSPKTKTSTAARAVPPVKSILKRKVPDSPSESTAASKKVRQIKLGPVSPVTAGSYTRRRPSPASRKQSSIQKTTQVQKVTQKTPTGVRIPERESLIDDEAVESDTPQSPIMMPSPLPPDDPMSSEESSEEGSDSDSESSDSSASSTKSKAGPSTKKTPVRRNKNLVQSDDEDDRDSQPLVPPPAPPVAPAASSSAKPAPFPLVSPYAGPSASLTPAVKPKSLLAPIPETTRPTRQLPARKNRSDLQGVYKSQEFIEDSSDEERIPAEAKGKGRADPPRSSAGSSAPAGSSTPKTSRVIGDYVLPPSVYGVKYLEKEIAAATRASQIQAEDRISAGMKPVREPCLHCGLASKVCYVRGSASQACLNCVKSGTGCNFTPSKLDRSLDLASEHAKFSLAHLDALAQDKSRAQLQFELAAANYALAASNLSTSSYRVAASLVKAEAAIPGRLGDLSEDSRSSPALKEEIANLETSRETFGIEFPVEGANCDEDGQFELPPELVEWFEKHSDLPPGASRKKNPPPREYLREGADTSPARFRIYDSQNWSQNSKELDGIATNFVPSESEVGAPATFPPDEFWTSMLFYLDALAQDKSRAQLQFELAAANYALAASNLSTSSYRVAASLVKAEAAIPGRLGDLSEDSRSSPALKEEIANLETSRETFGIEFPVEGANCDEDGQFELPPELVEWFEKHSDLPPGASRKKNPPPREYLREGADTSPARQGSGSTTRKTGRKTRKN</sequence>
<evidence type="ECO:0000313" key="2">
    <source>
        <dbReference type="EMBL" id="THU88940.1"/>
    </source>
</evidence>
<feature type="compositionally biased region" description="Low complexity" evidence="1">
    <location>
        <begin position="582"/>
        <end position="600"/>
    </location>
</feature>
<evidence type="ECO:0000313" key="3">
    <source>
        <dbReference type="Proteomes" id="UP000297245"/>
    </source>
</evidence>
<feature type="region of interest" description="Disordered" evidence="1">
    <location>
        <begin position="328"/>
        <end position="601"/>
    </location>
</feature>
<feature type="compositionally biased region" description="Basic and acidic residues" evidence="1">
    <location>
        <begin position="566"/>
        <end position="581"/>
    </location>
</feature>
<feature type="region of interest" description="Disordered" evidence="1">
    <location>
        <begin position="993"/>
        <end position="1041"/>
    </location>
</feature>
<gene>
    <name evidence="2" type="ORF">K435DRAFT_865823</name>
</gene>
<feature type="region of interest" description="Disordered" evidence="1">
    <location>
        <begin position="300"/>
        <end position="319"/>
    </location>
</feature>
<feature type="compositionally biased region" description="Pro residues" evidence="1">
    <location>
        <begin position="484"/>
        <end position="493"/>
    </location>
</feature>
<evidence type="ECO:0008006" key="4">
    <source>
        <dbReference type="Google" id="ProtNLM"/>
    </source>
</evidence>
<feature type="region of interest" description="Disordered" evidence="1">
    <location>
        <begin position="810"/>
        <end position="833"/>
    </location>
</feature>
<feature type="compositionally biased region" description="Polar residues" evidence="1">
    <location>
        <begin position="302"/>
        <end position="315"/>
    </location>
</feature>
<keyword evidence="3" id="KW-1185">Reference proteome</keyword>
<reference evidence="2 3" key="1">
    <citation type="journal article" date="2019" name="Nat. Ecol. Evol.">
        <title>Megaphylogeny resolves global patterns of mushroom evolution.</title>
        <authorList>
            <person name="Varga T."/>
            <person name="Krizsan K."/>
            <person name="Foldi C."/>
            <person name="Dima B."/>
            <person name="Sanchez-Garcia M."/>
            <person name="Sanchez-Ramirez S."/>
            <person name="Szollosi G.J."/>
            <person name="Szarkandi J.G."/>
            <person name="Papp V."/>
            <person name="Albert L."/>
            <person name="Andreopoulos W."/>
            <person name="Angelini C."/>
            <person name="Antonin V."/>
            <person name="Barry K.W."/>
            <person name="Bougher N.L."/>
            <person name="Buchanan P."/>
            <person name="Buyck B."/>
            <person name="Bense V."/>
            <person name="Catcheside P."/>
            <person name="Chovatia M."/>
            <person name="Cooper J."/>
            <person name="Damon W."/>
            <person name="Desjardin D."/>
            <person name="Finy P."/>
            <person name="Geml J."/>
            <person name="Haridas S."/>
            <person name="Hughes K."/>
            <person name="Justo A."/>
            <person name="Karasinski D."/>
            <person name="Kautmanova I."/>
            <person name="Kiss B."/>
            <person name="Kocsube S."/>
            <person name="Kotiranta H."/>
            <person name="LaButti K.M."/>
            <person name="Lechner B.E."/>
            <person name="Liimatainen K."/>
            <person name="Lipzen A."/>
            <person name="Lukacs Z."/>
            <person name="Mihaltcheva S."/>
            <person name="Morgado L.N."/>
            <person name="Niskanen T."/>
            <person name="Noordeloos M.E."/>
            <person name="Ohm R.A."/>
            <person name="Ortiz-Santana B."/>
            <person name="Ovrebo C."/>
            <person name="Racz N."/>
            <person name="Riley R."/>
            <person name="Savchenko A."/>
            <person name="Shiryaev A."/>
            <person name="Soop K."/>
            <person name="Spirin V."/>
            <person name="Szebenyi C."/>
            <person name="Tomsovsky M."/>
            <person name="Tulloss R.E."/>
            <person name="Uehling J."/>
            <person name="Grigoriev I.V."/>
            <person name="Vagvolgyi C."/>
            <person name="Papp T."/>
            <person name="Martin F.M."/>
            <person name="Miettinen O."/>
            <person name="Hibbett D.S."/>
            <person name="Nagy L.G."/>
        </authorList>
    </citation>
    <scope>NUCLEOTIDE SEQUENCE [LARGE SCALE GENOMIC DNA]</scope>
    <source>
        <strain evidence="2 3">CBS 962.96</strain>
    </source>
</reference>
<feature type="compositionally biased region" description="Acidic residues" evidence="1">
    <location>
        <begin position="427"/>
        <end position="443"/>
    </location>
</feature>
<dbReference type="Proteomes" id="UP000297245">
    <property type="component" value="Unassembled WGS sequence"/>
</dbReference>
<dbReference type="EMBL" id="ML179389">
    <property type="protein sequence ID" value="THU88940.1"/>
    <property type="molecule type" value="Genomic_DNA"/>
</dbReference>
<feature type="compositionally biased region" description="Low complexity" evidence="1">
    <location>
        <begin position="376"/>
        <end position="388"/>
    </location>
</feature>
<protein>
    <recommendedName>
        <fullName evidence="4">Zn(2)-C6 fungal-type domain-containing protein</fullName>
    </recommendedName>
</protein>
<proteinExistence type="predicted"/>
<organism evidence="2 3">
    <name type="scientific">Dendrothele bispora (strain CBS 962.96)</name>
    <dbReference type="NCBI Taxonomy" id="1314807"/>
    <lineage>
        <taxon>Eukaryota</taxon>
        <taxon>Fungi</taxon>
        <taxon>Dikarya</taxon>
        <taxon>Basidiomycota</taxon>
        <taxon>Agaricomycotina</taxon>
        <taxon>Agaricomycetes</taxon>
        <taxon>Agaricomycetidae</taxon>
        <taxon>Agaricales</taxon>
        <taxon>Agaricales incertae sedis</taxon>
        <taxon>Dendrothele</taxon>
    </lineage>
</organism>
<accession>A0A4S8LJ52</accession>
<evidence type="ECO:0000256" key="1">
    <source>
        <dbReference type="SAM" id="MobiDB-lite"/>
    </source>
</evidence>
<name>A0A4S8LJ52_DENBC</name>